<dbReference type="InterPro" id="IPR050182">
    <property type="entry name" value="Cytochrome_P450_fam2"/>
</dbReference>
<evidence type="ECO:0000256" key="9">
    <source>
        <dbReference type="SAM" id="SignalP"/>
    </source>
</evidence>
<evidence type="ECO:0000256" key="3">
    <source>
        <dbReference type="ARBA" id="ARBA00022617"/>
    </source>
</evidence>
<dbReference type="InterPro" id="IPR017972">
    <property type="entry name" value="Cyt_P450_CS"/>
</dbReference>
<comment type="cofactor">
    <cofactor evidence="1">
        <name>heme</name>
        <dbReference type="ChEBI" id="CHEBI:30413"/>
    </cofactor>
</comment>
<dbReference type="Proteomes" id="UP000694924">
    <property type="component" value="Unplaced"/>
</dbReference>
<keyword evidence="6 8" id="KW-0408">Iron</keyword>
<dbReference type="GeneID" id="107070163"/>
<dbReference type="Pfam" id="PF00067">
    <property type="entry name" value="p450"/>
    <property type="match status" value="1"/>
</dbReference>
<evidence type="ECO:0000256" key="1">
    <source>
        <dbReference type="ARBA" id="ARBA00001971"/>
    </source>
</evidence>
<comment type="similarity">
    <text evidence="2 8">Belongs to the cytochrome P450 family.</text>
</comment>
<feature type="signal peptide" evidence="9">
    <location>
        <begin position="1"/>
        <end position="24"/>
    </location>
</feature>
<evidence type="ECO:0000256" key="8">
    <source>
        <dbReference type="RuleBase" id="RU000461"/>
    </source>
</evidence>
<dbReference type="InterPro" id="IPR036396">
    <property type="entry name" value="Cyt_P450_sf"/>
</dbReference>
<dbReference type="PANTHER" id="PTHR24300:SF376">
    <property type="entry name" value="CYTOCHROME P450 15A1"/>
    <property type="match status" value="1"/>
</dbReference>
<evidence type="ECO:0000256" key="5">
    <source>
        <dbReference type="ARBA" id="ARBA00023002"/>
    </source>
</evidence>
<evidence type="ECO:0000313" key="10">
    <source>
        <dbReference type="Proteomes" id="UP000694924"/>
    </source>
</evidence>
<dbReference type="PANTHER" id="PTHR24300">
    <property type="entry name" value="CYTOCHROME P450 508A4-RELATED"/>
    <property type="match status" value="1"/>
</dbReference>
<protein>
    <submittedName>
        <fullName evidence="11">Methyl farnesoate epoxidase-like</fullName>
    </submittedName>
</protein>
<keyword evidence="9" id="KW-0732">Signal</keyword>
<sequence length="502" mass="57750">MWFYFINTIIILLFVKIIIDRTKSKNLPPGPRGLPIIGNILDIKSLLKKIRLHARVWCHLAKIYGPVVHLKLLFGQSLIIVSGRNAVIQMLSKTEFDGRPNNFEIRLRTGGKRRGLIFNDADEWSEHRRFTVKTLKHLGYDKTNMEDMILDDTVSLLKMIEKLADKKEPITEIYDLISIAVIASFWFLITGSKCQCDQENPKLKEIITIMKENVKDYNTSGHIINYLPFLRYIFPNLTGFTQMQDRYNRMWLYFKKMIRKQDETKIQNEPTNLIDIYLNEIKTRCTNLSSSSCFNDENLIALIRDLFVASIETTSNTIGFVIAFLSVKQDIQKKIHEELDDVLGKDILPCLANRNRLPYLQATLAEVARMGNVGPTSVPHRATNDATLLGYNIKKNSIMLANFMSVHMDENHWGDPEVFRPERFINEIGEYCDDPWIMTFGLGRRRCPGEILAKNILFLVTASMLQKFNFALASGYPEPNLLGIDGFTISPPPLNLVIKKRI</sequence>
<proteinExistence type="inferred from homology"/>
<dbReference type="InterPro" id="IPR002401">
    <property type="entry name" value="Cyt_P450_E_grp-I"/>
</dbReference>
<evidence type="ECO:0000313" key="11">
    <source>
        <dbReference type="RefSeq" id="XP_015183583.1"/>
    </source>
</evidence>
<dbReference type="RefSeq" id="XP_015183583.1">
    <property type="nucleotide sequence ID" value="XM_015328097.1"/>
</dbReference>
<feature type="chain" id="PRO_5046175164" evidence="9">
    <location>
        <begin position="25"/>
        <end position="502"/>
    </location>
</feature>
<keyword evidence="7 8" id="KW-0503">Monooxygenase</keyword>
<organism evidence="10 11">
    <name type="scientific">Polistes dominula</name>
    <name type="common">European paper wasp</name>
    <name type="synonym">Vespa dominula</name>
    <dbReference type="NCBI Taxonomy" id="743375"/>
    <lineage>
        <taxon>Eukaryota</taxon>
        <taxon>Metazoa</taxon>
        <taxon>Ecdysozoa</taxon>
        <taxon>Arthropoda</taxon>
        <taxon>Hexapoda</taxon>
        <taxon>Insecta</taxon>
        <taxon>Pterygota</taxon>
        <taxon>Neoptera</taxon>
        <taxon>Endopterygota</taxon>
        <taxon>Hymenoptera</taxon>
        <taxon>Apocrita</taxon>
        <taxon>Aculeata</taxon>
        <taxon>Vespoidea</taxon>
        <taxon>Vespidae</taxon>
        <taxon>Polistinae</taxon>
        <taxon>Polistini</taxon>
        <taxon>Polistes</taxon>
    </lineage>
</organism>
<dbReference type="InterPro" id="IPR001128">
    <property type="entry name" value="Cyt_P450"/>
</dbReference>
<keyword evidence="3 8" id="KW-0349">Heme</keyword>
<keyword evidence="10" id="KW-1185">Reference proteome</keyword>
<name>A0ABM1ITP6_POLDO</name>
<evidence type="ECO:0000256" key="7">
    <source>
        <dbReference type="ARBA" id="ARBA00023033"/>
    </source>
</evidence>
<evidence type="ECO:0000256" key="4">
    <source>
        <dbReference type="ARBA" id="ARBA00022723"/>
    </source>
</evidence>
<evidence type="ECO:0000256" key="2">
    <source>
        <dbReference type="ARBA" id="ARBA00010617"/>
    </source>
</evidence>
<accession>A0ABM1ITP6</accession>
<reference evidence="11" key="1">
    <citation type="submission" date="2025-08" db="UniProtKB">
        <authorList>
            <consortium name="RefSeq"/>
        </authorList>
    </citation>
    <scope>IDENTIFICATION</scope>
    <source>
        <tissue evidence="11">Whole body</tissue>
    </source>
</reference>
<evidence type="ECO:0000256" key="6">
    <source>
        <dbReference type="ARBA" id="ARBA00023004"/>
    </source>
</evidence>
<keyword evidence="4 8" id="KW-0479">Metal-binding</keyword>
<dbReference type="PRINTS" id="PR00463">
    <property type="entry name" value="EP450I"/>
</dbReference>
<dbReference type="PRINTS" id="PR00385">
    <property type="entry name" value="P450"/>
</dbReference>
<keyword evidence="5 8" id="KW-0560">Oxidoreductase</keyword>
<dbReference type="PROSITE" id="PS00086">
    <property type="entry name" value="CYTOCHROME_P450"/>
    <property type="match status" value="1"/>
</dbReference>
<dbReference type="SUPFAM" id="SSF48264">
    <property type="entry name" value="Cytochrome P450"/>
    <property type="match status" value="1"/>
</dbReference>
<dbReference type="Gene3D" id="1.10.630.10">
    <property type="entry name" value="Cytochrome P450"/>
    <property type="match status" value="1"/>
</dbReference>
<gene>
    <name evidence="11" type="primary">LOC107070163</name>
</gene>